<reference evidence="1" key="1">
    <citation type="journal article" date="1997" name="Nucleic Acids Res.">
        <title>tRNAscan-SE: a program for improved detection of transfer RNA genes in genomic sequence.</title>
        <authorList>
            <person name="Lowe T.M."/>
            <person name="Eddy S.R."/>
        </authorList>
    </citation>
    <scope>NUCLEOTIDE SEQUENCE [LARGE SCALE GENOMIC DNA]</scope>
    <source>
        <strain evidence="1">r\B97-61/B2</strain>
    </source>
</reference>
<dbReference type="GeneID" id="18591844"/>
<reference evidence="2" key="2">
    <citation type="submission" date="2025-08" db="UniProtKB">
        <authorList>
            <consortium name="RefSeq"/>
        </authorList>
    </citation>
    <scope>IDENTIFICATION</scope>
</reference>
<evidence type="ECO:0000313" key="2">
    <source>
        <dbReference type="RefSeq" id="XP_017981397.1"/>
    </source>
</evidence>
<sequence>MRNFSVEVLQLLSQNCCLPLPELKNKIMREESRSSMIYTVSVDKAGLVANSFREQLKVSNQGRLDKDHLHCYYCRKLWHAKETCWKLNGQPTRSRGGKRMGSTRPQANLFEVVEISKETSIGSLSNEEVQTLRCLLSQLDSQSTIVASSNFVKIDLHMHLAYW</sequence>
<organism evidence="1 2">
    <name type="scientific">Theobroma cacao</name>
    <name type="common">Cacao</name>
    <name type="synonym">Cocoa</name>
    <dbReference type="NCBI Taxonomy" id="3641"/>
    <lineage>
        <taxon>Eukaryota</taxon>
        <taxon>Viridiplantae</taxon>
        <taxon>Streptophyta</taxon>
        <taxon>Embryophyta</taxon>
        <taxon>Tracheophyta</taxon>
        <taxon>Spermatophyta</taxon>
        <taxon>Magnoliopsida</taxon>
        <taxon>eudicotyledons</taxon>
        <taxon>Gunneridae</taxon>
        <taxon>Pentapetalae</taxon>
        <taxon>rosids</taxon>
        <taxon>malvids</taxon>
        <taxon>Malvales</taxon>
        <taxon>Malvaceae</taxon>
        <taxon>Byttnerioideae</taxon>
        <taxon>Theobroma</taxon>
    </lineage>
</organism>
<dbReference type="Gramene" id="Tc08v2_t006490.9">
    <property type="protein sequence ID" value="Tc08v2_p006490.9"/>
    <property type="gene ID" value="Tc08v2_g006490"/>
</dbReference>
<dbReference type="Proteomes" id="UP000694886">
    <property type="component" value="Chromosome 8"/>
</dbReference>
<name>A0AB32WQ22_THECC</name>
<evidence type="ECO:0000313" key="1">
    <source>
        <dbReference type="Proteomes" id="UP000694886"/>
    </source>
</evidence>
<gene>
    <name evidence="2" type="primary">LOC18591844</name>
</gene>
<dbReference type="KEGG" id="tcc:18591844"/>
<dbReference type="RefSeq" id="XP_017981397.1">
    <property type="nucleotide sequence ID" value="XM_018125908.1"/>
</dbReference>
<proteinExistence type="predicted"/>
<accession>A0AB32WQ22</accession>
<protein>
    <submittedName>
        <fullName evidence="2">Uncharacterized protein LOC18591844 isoform X1</fullName>
    </submittedName>
</protein>
<dbReference type="AlphaFoldDB" id="A0AB32WQ22"/>